<name>A0A0R0HCC5_SOYBN</name>
<dbReference type="InParanoid" id="A0A0R0HCC5"/>
<reference evidence="2" key="2">
    <citation type="submission" date="2018-02" db="UniProtKB">
        <authorList>
            <consortium name="EnsemblPlants"/>
        </authorList>
    </citation>
    <scope>IDENTIFICATION</scope>
    <source>
        <strain evidence="2">Williams 82</strain>
    </source>
</reference>
<protein>
    <submittedName>
        <fullName evidence="1 2">Uncharacterized protein</fullName>
    </submittedName>
</protein>
<dbReference type="EMBL" id="CM000845">
    <property type="protein sequence ID" value="KRH25427.1"/>
    <property type="molecule type" value="Genomic_DNA"/>
</dbReference>
<organism evidence="1">
    <name type="scientific">Glycine max</name>
    <name type="common">Soybean</name>
    <name type="synonym">Glycine hispida</name>
    <dbReference type="NCBI Taxonomy" id="3847"/>
    <lineage>
        <taxon>Eukaryota</taxon>
        <taxon>Viridiplantae</taxon>
        <taxon>Streptophyta</taxon>
        <taxon>Embryophyta</taxon>
        <taxon>Tracheophyta</taxon>
        <taxon>Spermatophyta</taxon>
        <taxon>Magnoliopsida</taxon>
        <taxon>eudicotyledons</taxon>
        <taxon>Gunneridae</taxon>
        <taxon>Pentapetalae</taxon>
        <taxon>rosids</taxon>
        <taxon>fabids</taxon>
        <taxon>Fabales</taxon>
        <taxon>Fabaceae</taxon>
        <taxon>Papilionoideae</taxon>
        <taxon>50 kb inversion clade</taxon>
        <taxon>NPAAA clade</taxon>
        <taxon>indigoferoid/millettioid clade</taxon>
        <taxon>Phaseoleae</taxon>
        <taxon>Glycine</taxon>
        <taxon>Glycine subgen. Soja</taxon>
    </lineage>
</organism>
<sequence length="86" mass="10354">MLQIVSEQTSLPVRWDLRRNQEKANGHVTPRLNHTRMRGIQRLCRYEDCTIDDDLKELIDTTYINKMHILFSNTLLKNFIVKRVWL</sequence>
<accession>A0A0R0HCC5</accession>
<dbReference type="EnsemblPlants" id="KRH25427">
    <property type="protein sequence ID" value="KRH25427"/>
    <property type="gene ID" value="GLYMA_12G101900"/>
</dbReference>
<dbReference type="Proteomes" id="UP000008827">
    <property type="component" value="Chromosome 12"/>
</dbReference>
<evidence type="ECO:0000313" key="3">
    <source>
        <dbReference type="Proteomes" id="UP000008827"/>
    </source>
</evidence>
<reference evidence="1" key="3">
    <citation type="submission" date="2018-07" db="EMBL/GenBank/DDBJ databases">
        <title>WGS assembly of Glycine max.</title>
        <authorList>
            <person name="Schmutz J."/>
            <person name="Cannon S."/>
            <person name="Schlueter J."/>
            <person name="Ma J."/>
            <person name="Mitros T."/>
            <person name="Nelson W."/>
            <person name="Hyten D."/>
            <person name="Song Q."/>
            <person name="Thelen J."/>
            <person name="Cheng J."/>
            <person name="Xu D."/>
            <person name="Hellsten U."/>
            <person name="May G."/>
            <person name="Yu Y."/>
            <person name="Sakurai T."/>
            <person name="Umezawa T."/>
            <person name="Bhattacharyya M."/>
            <person name="Sandhu D."/>
            <person name="Valliyodan B."/>
            <person name="Lindquist E."/>
            <person name="Peto M."/>
            <person name="Grant D."/>
            <person name="Shu S."/>
            <person name="Goodstein D."/>
            <person name="Barry K."/>
            <person name="Futrell-Griggs M."/>
            <person name="Abernathy B."/>
            <person name="Du J."/>
            <person name="Tian Z."/>
            <person name="Zhu L."/>
            <person name="Gill N."/>
            <person name="Joshi T."/>
            <person name="Libault M."/>
            <person name="Sethuraman A."/>
            <person name="Zhang X."/>
            <person name="Shinozaki K."/>
            <person name="Nguyen H."/>
            <person name="Wing R."/>
            <person name="Cregan P."/>
            <person name="Specht J."/>
            <person name="Grimwood J."/>
            <person name="Rokhsar D."/>
            <person name="Stacey G."/>
            <person name="Shoemaker R."/>
            <person name="Jackson S."/>
        </authorList>
    </citation>
    <scope>NUCLEOTIDE SEQUENCE</scope>
    <source>
        <tissue evidence="1">Callus</tissue>
    </source>
</reference>
<keyword evidence="3" id="KW-1185">Reference proteome</keyword>
<proteinExistence type="predicted"/>
<evidence type="ECO:0000313" key="1">
    <source>
        <dbReference type="EMBL" id="KRH25427.1"/>
    </source>
</evidence>
<gene>
    <name evidence="1" type="ORF">GLYMA_12G101900</name>
</gene>
<evidence type="ECO:0000313" key="2">
    <source>
        <dbReference type="EnsemblPlants" id="KRH25427"/>
    </source>
</evidence>
<reference evidence="1 2" key="1">
    <citation type="journal article" date="2010" name="Nature">
        <title>Genome sequence of the palaeopolyploid soybean.</title>
        <authorList>
            <person name="Schmutz J."/>
            <person name="Cannon S.B."/>
            <person name="Schlueter J."/>
            <person name="Ma J."/>
            <person name="Mitros T."/>
            <person name="Nelson W."/>
            <person name="Hyten D.L."/>
            <person name="Song Q."/>
            <person name="Thelen J.J."/>
            <person name="Cheng J."/>
            <person name="Xu D."/>
            <person name="Hellsten U."/>
            <person name="May G.D."/>
            <person name="Yu Y."/>
            <person name="Sakurai T."/>
            <person name="Umezawa T."/>
            <person name="Bhattacharyya M.K."/>
            <person name="Sandhu D."/>
            <person name="Valliyodan B."/>
            <person name="Lindquist E."/>
            <person name="Peto M."/>
            <person name="Grant D."/>
            <person name="Shu S."/>
            <person name="Goodstein D."/>
            <person name="Barry K."/>
            <person name="Futrell-Griggs M."/>
            <person name="Abernathy B."/>
            <person name="Du J."/>
            <person name="Tian Z."/>
            <person name="Zhu L."/>
            <person name="Gill N."/>
            <person name="Joshi T."/>
            <person name="Libault M."/>
            <person name="Sethuraman A."/>
            <person name="Zhang X.-C."/>
            <person name="Shinozaki K."/>
            <person name="Nguyen H.T."/>
            <person name="Wing R.A."/>
            <person name="Cregan P."/>
            <person name="Specht J."/>
            <person name="Grimwood J."/>
            <person name="Rokhsar D."/>
            <person name="Stacey G."/>
            <person name="Shoemaker R.C."/>
            <person name="Jackson S.A."/>
        </authorList>
    </citation>
    <scope>NUCLEOTIDE SEQUENCE [LARGE SCALE GENOMIC DNA]</scope>
    <source>
        <strain evidence="2">cv. Williams 82</strain>
        <tissue evidence="1">Callus</tissue>
    </source>
</reference>
<dbReference type="Gramene" id="KRH25427">
    <property type="protein sequence ID" value="KRH25427"/>
    <property type="gene ID" value="GLYMA_12G101900"/>
</dbReference>
<dbReference type="AlphaFoldDB" id="A0A0R0HCC5"/>